<dbReference type="Proteomes" id="UP000798662">
    <property type="component" value="Chromosome 2"/>
</dbReference>
<sequence length="865" mass="83446">MADRPPSPDPPPPPAAGVSSADDDADAAAEMPLFSEGSVYVAPAAVEARLPAAPVGAPDEVWLAATAAAPPRPGAAPSTAPSVRITAAVASGGGGGGRGGGVGAPPALLLADGHPLHSWARVGDTVRVGALLAAGADVNARDEWDATPLYYASLCGHVPAVRALLDGGATCDAASFDGERIFYAALTAQVQAVLLDYTHRVRPRGEAAAVAHLRRLWEVANPDGGPAGRSASTAANGGGGHPPASSAADLTLIVHGVPLHLHRFVLAGRIPGFRRRLAGRWAGTPSVALRRAALTPPAAAALLEWAYGGFVDVPAGDDAASLVAAARGVGCEGVAAAVAAQAALEARTRQAKHAAVVRSVLRGRGGGGGGGGRLVLLSVPGDDVRAGMAEVAEALVAAAAVASSPVGTGTGAAAAAAGGHAVPVEGDKDVAVALCPAPWVDPLLTPTALATDAAVVVSGGVVFPCHTAVLDRCEYFVAARRFATRGGGGAVGGSNGDDCGDGGDGRDGRDGRVGRDGRGIGDGGHIGGGDQADGEAGGTAAGGRPPPVEFLLRDVPPAVFAQVLHFLYTGRLRAAGGGAPTAAATAALPTPPPPLTPADFDGLARLLTVGEMLLLVARASPPPVSGALAGVPSATAAVAAGTDALASVVAAALAPRLTAASAAAALGLALEFPLPTVRSAAVAAVAAAVVEAASGGGGVARAEVAGGADGGARAFPPGATAAAPTATASGGDGGSGGDSDDDSEGGDGGGDPWAPGGLLEQTAALLNDADIHPAVAAEVVEDVREVALAGAAADGGGRVGGDGGDSFGGVGASGGLLDDRYAHADAVDAVLCALYGRYEAEVLPALLFVGGDGGGGGEGGDGRRR</sequence>
<organism evidence="1 2">
    <name type="scientific">Pyropia yezoensis</name>
    <name type="common">Susabi-nori</name>
    <name type="synonym">Porphyra yezoensis</name>
    <dbReference type="NCBI Taxonomy" id="2788"/>
    <lineage>
        <taxon>Eukaryota</taxon>
        <taxon>Rhodophyta</taxon>
        <taxon>Bangiophyceae</taxon>
        <taxon>Bangiales</taxon>
        <taxon>Bangiaceae</taxon>
        <taxon>Pyropia</taxon>
    </lineage>
</organism>
<evidence type="ECO:0000313" key="2">
    <source>
        <dbReference type="Proteomes" id="UP000798662"/>
    </source>
</evidence>
<dbReference type="EMBL" id="CM020619">
    <property type="protein sequence ID" value="KAK1864288.1"/>
    <property type="molecule type" value="Genomic_DNA"/>
</dbReference>
<reference evidence="1" key="1">
    <citation type="submission" date="2019-11" db="EMBL/GenBank/DDBJ databases">
        <title>Nori genome reveals adaptations in red seaweeds to the harsh intertidal environment.</title>
        <authorList>
            <person name="Wang D."/>
            <person name="Mao Y."/>
        </authorList>
    </citation>
    <scope>NUCLEOTIDE SEQUENCE</scope>
    <source>
        <tissue evidence="1">Gametophyte</tissue>
    </source>
</reference>
<proteinExistence type="predicted"/>
<name>A0ACC3C3D3_PYRYE</name>
<evidence type="ECO:0000313" key="1">
    <source>
        <dbReference type="EMBL" id="KAK1864288.1"/>
    </source>
</evidence>
<protein>
    <submittedName>
        <fullName evidence="1">Uncharacterized protein</fullName>
    </submittedName>
</protein>
<comment type="caution">
    <text evidence="1">The sequence shown here is derived from an EMBL/GenBank/DDBJ whole genome shotgun (WGS) entry which is preliminary data.</text>
</comment>
<accession>A0ACC3C3D3</accession>
<keyword evidence="2" id="KW-1185">Reference proteome</keyword>
<gene>
    <name evidence="1" type="ORF">I4F81_006837</name>
</gene>